<protein>
    <submittedName>
        <fullName evidence="1">Uncharacterized protein</fullName>
    </submittedName>
</protein>
<proteinExistence type="predicted"/>
<dbReference type="OrthoDB" id="3016366at2759"/>
<reference evidence="1 2" key="1">
    <citation type="submission" date="2018-05" db="EMBL/GenBank/DDBJ databases">
        <title>Whole genome sequencing for identification of molecular markers to develop diagnostic detection tools for the regulated plant pathogen Lachnellula willkommii.</title>
        <authorList>
            <person name="Giroux E."/>
            <person name="Bilodeau G."/>
        </authorList>
    </citation>
    <scope>NUCLEOTIDE SEQUENCE [LARGE SCALE GENOMIC DNA]</scope>
    <source>
        <strain evidence="1 2">CBS 203.66</strain>
    </source>
</reference>
<name>A0A8T9BJX5_9HELO</name>
<dbReference type="EMBL" id="QGMF01000165">
    <property type="protein sequence ID" value="TVY18522.1"/>
    <property type="molecule type" value="Genomic_DNA"/>
</dbReference>
<dbReference type="Proteomes" id="UP000469559">
    <property type="component" value="Unassembled WGS sequence"/>
</dbReference>
<keyword evidence="2" id="KW-1185">Reference proteome</keyword>
<organism evidence="1 2">
    <name type="scientific">Lachnellula arida</name>
    <dbReference type="NCBI Taxonomy" id="1316785"/>
    <lineage>
        <taxon>Eukaryota</taxon>
        <taxon>Fungi</taxon>
        <taxon>Dikarya</taxon>
        <taxon>Ascomycota</taxon>
        <taxon>Pezizomycotina</taxon>
        <taxon>Leotiomycetes</taxon>
        <taxon>Helotiales</taxon>
        <taxon>Lachnaceae</taxon>
        <taxon>Lachnellula</taxon>
    </lineage>
</organism>
<comment type="caution">
    <text evidence="1">The sequence shown here is derived from an EMBL/GenBank/DDBJ whole genome shotgun (WGS) entry which is preliminary data.</text>
</comment>
<gene>
    <name evidence="1" type="ORF">LARI1_G004168</name>
</gene>
<dbReference type="InterPro" id="IPR046670">
    <property type="entry name" value="DUF6540"/>
</dbReference>
<sequence>MLLLKSSGFLIHFSPSHHVLTVKKTSEQSSVQVMPSAPDTEPMSTKGMQLCNPQVNKILSNTLYLTLNAPKVDDYHRGLFLTYAPLVGPSEPTTSGTLFHATYINSSWALEKRSVKDVSTSSSLVLLYRVATIDLEHDFNKINHILEQVPVGKEKREKALGKKTQGNPKLGGYDCVIWTGDALRALSNEGMIDLGSKDADAVMAEARALAGPEDAKTMVGKDFGGLTVIE</sequence>
<accession>A0A8T9BJX5</accession>
<evidence type="ECO:0000313" key="1">
    <source>
        <dbReference type="EMBL" id="TVY18522.1"/>
    </source>
</evidence>
<dbReference type="AlphaFoldDB" id="A0A8T9BJX5"/>
<evidence type="ECO:0000313" key="2">
    <source>
        <dbReference type="Proteomes" id="UP000469559"/>
    </source>
</evidence>
<dbReference type="Pfam" id="PF20174">
    <property type="entry name" value="DUF6540"/>
    <property type="match status" value="1"/>
</dbReference>